<dbReference type="Proteomes" id="UP000050827">
    <property type="component" value="Unassembled WGS sequence"/>
</dbReference>
<gene>
    <name evidence="3" type="ORF">AAY42_01450</name>
</gene>
<evidence type="ECO:0000256" key="1">
    <source>
        <dbReference type="SAM" id="SignalP"/>
    </source>
</evidence>
<feature type="chain" id="PRO_5006190493" description="Putative auto-transporter adhesin head GIN domain-containing protein" evidence="1">
    <location>
        <begin position="23"/>
        <end position="240"/>
    </location>
</feature>
<accession>A0A0Q1H597</accession>
<feature type="signal peptide" evidence="1">
    <location>
        <begin position="1"/>
        <end position="22"/>
    </location>
</feature>
<proteinExistence type="predicted"/>
<evidence type="ECO:0000313" key="4">
    <source>
        <dbReference type="Proteomes" id="UP000050827"/>
    </source>
</evidence>
<dbReference type="Gene3D" id="2.160.20.120">
    <property type="match status" value="1"/>
</dbReference>
<dbReference type="EMBL" id="LCTZ01000002">
    <property type="protein sequence ID" value="KQC28702.1"/>
    <property type="molecule type" value="Genomic_DNA"/>
</dbReference>
<reference evidence="3 4" key="1">
    <citation type="submission" date="2015-04" db="EMBL/GenBank/DDBJ databases">
        <title>Complete genome of flavobacterium.</title>
        <authorList>
            <person name="Kwon Y.M."/>
            <person name="Kim S.-J."/>
        </authorList>
    </citation>
    <scope>NUCLEOTIDE SEQUENCE [LARGE SCALE GENOMIC DNA]</scope>
    <source>
        <strain evidence="3 4">DK169</strain>
    </source>
</reference>
<keyword evidence="1" id="KW-0732">Signal</keyword>
<protein>
    <recommendedName>
        <fullName evidence="2">Putative auto-transporter adhesin head GIN domain-containing protein</fullName>
    </recommendedName>
</protein>
<dbReference type="PROSITE" id="PS51257">
    <property type="entry name" value="PROKAR_LIPOPROTEIN"/>
    <property type="match status" value="1"/>
</dbReference>
<dbReference type="InterPro" id="IPR021255">
    <property type="entry name" value="DUF2807"/>
</dbReference>
<dbReference type="PATRIC" id="fig|1547436.3.peg.303"/>
<dbReference type="OrthoDB" id="942536at2"/>
<dbReference type="Pfam" id="PF10988">
    <property type="entry name" value="DUF2807"/>
    <property type="match status" value="1"/>
</dbReference>
<comment type="caution">
    <text evidence="3">The sequence shown here is derived from an EMBL/GenBank/DDBJ whole genome shotgun (WGS) entry which is preliminary data.</text>
</comment>
<evidence type="ECO:0000313" key="3">
    <source>
        <dbReference type="EMBL" id="KQC28702.1"/>
    </source>
</evidence>
<dbReference type="AlphaFoldDB" id="A0A0Q1H597"/>
<dbReference type="RefSeq" id="WP_055392235.1">
    <property type="nucleotide sequence ID" value="NZ_LCTZ01000002.1"/>
</dbReference>
<name>A0A0Q1H597_9FLAO</name>
<dbReference type="STRING" id="346185.AAY42_01450"/>
<evidence type="ECO:0000259" key="2">
    <source>
        <dbReference type="Pfam" id="PF10988"/>
    </source>
</evidence>
<sequence>MTTLARIAIAVLMALFASSCNFDISFGDGKKGNGEVVEETRNITEEFTVVSASEGLDVFVIQDKEFKISVEADENIIDLIGTDIKDGKLKIHAIENIGRATKKVYVSLPHVTGLRSSSGADLIAQNVIEAEKIELDASSGSDLHVELVASEVSADASSGADIKVSGKSDMLYADASSGADIRARELLTKKCSADASSGSDISVNVSESLVADASSGADISYTGDASVQQKKSVSGSVHKY</sequence>
<feature type="domain" description="Putative auto-transporter adhesin head GIN" evidence="2">
    <location>
        <begin position="46"/>
        <end position="225"/>
    </location>
</feature>
<organism evidence="3 4">
    <name type="scientific">Flagellimonas eckloniae</name>
    <dbReference type="NCBI Taxonomy" id="346185"/>
    <lineage>
        <taxon>Bacteria</taxon>
        <taxon>Pseudomonadati</taxon>
        <taxon>Bacteroidota</taxon>
        <taxon>Flavobacteriia</taxon>
        <taxon>Flavobacteriales</taxon>
        <taxon>Flavobacteriaceae</taxon>
        <taxon>Flagellimonas</taxon>
    </lineage>
</organism>
<keyword evidence="4" id="KW-1185">Reference proteome</keyword>